<organism evidence="4 5">
    <name type="scientific">Chlorella vulgaris</name>
    <name type="common">Green alga</name>
    <dbReference type="NCBI Taxonomy" id="3077"/>
    <lineage>
        <taxon>Eukaryota</taxon>
        <taxon>Viridiplantae</taxon>
        <taxon>Chlorophyta</taxon>
        <taxon>core chlorophytes</taxon>
        <taxon>Trebouxiophyceae</taxon>
        <taxon>Chlorellales</taxon>
        <taxon>Chlorellaceae</taxon>
        <taxon>Chlorella clade</taxon>
        <taxon>Chlorella</taxon>
    </lineage>
</organism>
<reference evidence="4" key="2">
    <citation type="submission" date="2020-11" db="EMBL/GenBank/DDBJ databases">
        <authorList>
            <person name="Cecchin M."/>
            <person name="Marcolungo L."/>
            <person name="Rossato M."/>
            <person name="Girolomoni L."/>
            <person name="Cosentino E."/>
            <person name="Cuine S."/>
            <person name="Li-Beisson Y."/>
            <person name="Delledonne M."/>
            <person name="Ballottari M."/>
        </authorList>
    </citation>
    <scope>NUCLEOTIDE SEQUENCE</scope>
    <source>
        <strain evidence="4">211/11P</strain>
        <tissue evidence="4">Whole cell</tissue>
    </source>
</reference>
<evidence type="ECO:0000313" key="5">
    <source>
        <dbReference type="Proteomes" id="UP001055712"/>
    </source>
</evidence>
<dbReference type="InterPro" id="IPR051130">
    <property type="entry name" value="Mito_struct-func_regulator"/>
</dbReference>
<comment type="caution">
    <text evidence="4">The sequence shown here is derived from an EMBL/GenBank/DDBJ whole genome shotgun (WGS) entry which is preliminary data.</text>
</comment>
<keyword evidence="2" id="KW-1133">Transmembrane helix</keyword>
<reference evidence="4" key="1">
    <citation type="journal article" date="2019" name="Plant J.">
        <title>Chlorella vulgaris genome assembly and annotation reveals the molecular basis for metabolic acclimation to high light conditions.</title>
        <authorList>
            <person name="Cecchin M."/>
            <person name="Marcolungo L."/>
            <person name="Rossato M."/>
            <person name="Girolomoni L."/>
            <person name="Cosentino E."/>
            <person name="Cuine S."/>
            <person name="Li-Beisson Y."/>
            <person name="Delledonne M."/>
            <person name="Ballottari M."/>
        </authorList>
    </citation>
    <scope>NUCLEOTIDE SEQUENCE</scope>
    <source>
        <strain evidence="4">211/11P</strain>
    </source>
</reference>
<name>A0A9D4TWY7_CHLVU</name>
<gene>
    <name evidence="4" type="ORF">D9Q98_006063</name>
</gene>
<accession>A0A9D4TWY7</accession>
<dbReference type="Proteomes" id="UP001055712">
    <property type="component" value="Unassembled WGS sequence"/>
</dbReference>
<keyword evidence="2" id="KW-0472">Membrane</keyword>
<protein>
    <recommendedName>
        <fullName evidence="3">ABC1 atypical kinase-like domain-containing protein</fullName>
    </recommendedName>
</protein>
<dbReference type="InterPro" id="IPR004147">
    <property type="entry name" value="ABC1_dom"/>
</dbReference>
<dbReference type="InterPro" id="IPR011009">
    <property type="entry name" value="Kinase-like_dom_sf"/>
</dbReference>
<feature type="domain" description="ABC1 atypical kinase-like" evidence="3">
    <location>
        <begin position="191"/>
        <end position="445"/>
    </location>
</feature>
<comment type="similarity">
    <text evidence="1">Belongs to the protein kinase superfamily. ADCK protein kinase family.</text>
</comment>
<evidence type="ECO:0000256" key="1">
    <source>
        <dbReference type="ARBA" id="ARBA00009670"/>
    </source>
</evidence>
<dbReference type="AlphaFoldDB" id="A0A9D4TWY7"/>
<dbReference type="PANTHER" id="PTHR43173:SF28">
    <property type="entry name" value="AARF DOMAIN CONTAINING KINASE 5"/>
    <property type="match status" value="1"/>
</dbReference>
<dbReference type="Pfam" id="PF03109">
    <property type="entry name" value="ABC1"/>
    <property type="match status" value="1"/>
</dbReference>
<dbReference type="OrthoDB" id="427480at2759"/>
<dbReference type="PANTHER" id="PTHR43173">
    <property type="entry name" value="ABC1 FAMILY PROTEIN"/>
    <property type="match status" value="1"/>
</dbReference>
<dbReference type="InterPro" id="IPR045307">
    <property type="entry name" value="ADCK1_dom"/>
</dbReference>
<evidence type="ECO:0000259" key="3">
    <source>
        <dbReference type="Pfam" id="PF03109"/>
    </source>
</evidence>
<evidence type="ECO:0000256" key="2">
    <source>
        <dbReference type="SAM" id="Phobius"/>
    </source>
</evidence>
<proteinExistence type="inferred from homology"/>
<sequence length="594" mass="65182">MRGSTTGMARRLMQALGQWNARSATHMPPAVAAPLEQLPASYLQRLGIRTHGRTRLSTKMPPSLLRRSLKAVGATAGLAAIGLPLAGIAALVVTGREDADAIEIVRSLPRTARVVWWGTWAACKYKALAAEHAADREAPAYQEALAELHQHAASKLLLVVQSNGGVYIKAGQLAVSLNAVPQQYREVLEALQDRVPPRSFAVANHVLQQELGAPVEQLFAEFELLATAAASLAQVHKARLHDGTQVAVKVQYPGLQSAVAADLATMLSLSDAAHWLFPATTWRWLFEELQSQLQWELDFRNEAANAARLAECMAGRADVAVPRGFPELSTSRVITMEWVQGCKVTDVECLIQHGLQPREVGILLLDAFAQQTYRDGFTHGDPHPGNILVRPQPDPQPLLKRLLRGGQPRPQLIMLDHGVYVSLPEDLRRQFCQLWCSIVLGDMDTARLAATQLAGEKGGRILPEILRPRDWRKVTPEERQRLRQDSGITSFADLAAVLNEAPKPLLDSLRQSAVVRHTATLLGATLADRLRINATWAMRGMQTCKEGPLVFVGALQSRITRWRLAVRVGALRLVVWLSSLMQDVTTIVLPPMAA</sequence>
<keyword evidence="5" id="KW-1185">Reference proteome</keyword>
<dbReference type="SUPFAM" id="SSF56112">
    <property type="entry name" value="Protein kinase-like (PK-like)"/>
    <property type="match status" value="1"/>
</dbReference>
<feature type="transmembrane region" description="Helical" evidence="2">
    <location>
        <begin position="69"/>
        <end position="93"/>
    </location>
</feature>
<dbReference type="CDD" id="cd13969">
    <property type="entry name" value="ADCK1-like"/>
    <property type="match status" value="1"/>
</dbReference>
<evidence type="ECO:0000313" key="4">
    <source>
        <dbReference type="EMBL" id="KAI3436647.1"/>
    </source>
</evidence>
<dbReference type="EMBL" id="SIDB01000002">
    <property type="protein sequence ID" value="KAI3436647.1"/>
    <property type="molecule type" value="Genomic_DNA"/>
</dbReference>
<keyword evidence="2" id="KW-0812">Transmembrane</keyword>